<dbReference type="EMBL" id="BKAV01000010">
    <property type="protein sequence ID" value="GEQ00223.1"/>
    <property type="molecule type" value="Genomic_DNA"/>
</dbReference>
<feature type="transmembrane region" description="Helical" evidence="7">
    <location>
        <begin position="7"/>
        <end position="29"/>
    </location>
</feature>
<evidence type="ECO:0000313" key="10">
    <source>
        <dbReference type="EMBL" id="SUJ09667.1"/>
    </source>
</evidence>
<feature type="transmembrane region" description="Helical" evidence="7">
    <location>
        <begin position="96"/>
        <end position="122"/>
    </location>
</feature>
<feature type="transmembrane region" description="Helical" evidence="7">
    <location>
        <begin position="352"/>
        <end position="370"/>
    </location>
</feature>
<dbReference type="InterPro" id="IPR036259">
    <property type="entry name" value="MFS_trans_sf"/>
</dbReference>
<dbReference type="STRING" id="1212545.SARL_00235"/>
<gene>
    <name evidence="10" type="primary">pbuE_1</name>
    <name evidence="10" type="ORF">NCTC12413_00366</name>
    <name evidence="9" type="ORF">SAR03_12600</name>
</gene>
<keyword evidence="3" id="KW-1003">Cell membrane</keyword>
<feature type="transmembrane region" description="Helical" evidence="7">
    <location>
        <begin position="265"/>
        <end position="283"/>
    </location>
</feature>
<dbReference type="EMBL" id="UGZE01000001">
    <property type="protein sequence ID" value="SUJ09667.1"/>
    <property type="molecule type" value="Genomic_DNA"/>
</dbReference>
<organism evidence="10 11">
    <name type="scientific">Staphylococcus arlettae</name>
    <dbReference type="NCBI Taxonomy" id="29378"/>
    <lineage>
        <taxon>Bacteria</taxon>
        <taxon>Bacillati</taxon>
        <taxon>Bacillota</taxon>
        <taxon>Bacilli</taxon>
        <taxon>Bacillales</taxon>
        <taxon>Staphylococcaceae</taxon>
        <taxon>Staphylococcus</taxon>
    </lineage>
</organism>
<evidence type="ECO:0000256" key="5">
    <source>
        <dbReference type="ARBA" id="ARBA00022989"/>
    </source>
</evidence>
<proteinExistence type="predicted"/>
<accession>A0A380C0U2</accession>
<dbReference type="OrthoDB" id="2957247at2"/>
<dbReference type="PROSITE" id="PS50850">
    <property type="entry name" value="MFS"/>
    <property type="match status" value="1"/>
</dbReference>
<feature type="transmembrane region" description="Helical" evidence="7">
    <location>
        <begin position="73"/>
        <end position="90"/>
    </location>
</feature>
<dbReference type="PANTHER" id="PTHR43124">
    <property type="entry name" value="PURINE EFFLUX PUMP PBUE"/>
    <property type="match status" value="1"/>
</dbReference>
<feature type="transmembrane region" description="Helical" evidence="7">
    <location>
        <begin position="41"/>
        <end position="61"/>
    </location>
</feature>
<name>A0A380C0U2_9STAP</name>
<dbReference type="PANTHER" id="PTHR43124:SF3">
    <property type="entry name" value="CHLORAMPHENICOL EFFLUX PUMP RV0191"/>
    <property type="match status" value="1"/>
</dbReference>
<feature type="transmembrane region" description="Helical" evidence="7">
    <location>
        <begin position="323"/>
        <end position="346"/>
    </location>
</feature>
<dbReference type="InterPro" id="IPR050189">
    <property type="entry name" value="MFS_Efflux_Transporters"/>
</dbReference>
<dbReference type="Pfam" id="PF07690">
    <property type="entry name" value="MFS_1"/>
    <property type="match status" value="1"/>
</dbReference>
<dbReference type="InterPro" id="IPR011701">
    <property type="entry name" value="MFS"/>
</dbReference>
<feature type="transmembrane region" description="Helical" evidence="7">
    <location>
        <begin position="134"/>
        <end position="155"/>
    </location>
</feature>
<keyword evidence="12" id="KW-1185">Reference proteome</keyword>
<dbReference type="AlphaFoldDB" id="A0A380C0U2"/>
<comment type="subcellular location">
    <subcellularLocation>
        <location evidence="1">Cell membrane</location>
        <topology evidence="1">Multi-pass membrane protein</topology>
    </subcellularLocation>
</comment>
<evidence type="ECO:0000256" key="1">
    <source>
        <dbReference type="ARBA" id="ARBA00004651"/>
    </source>
</evidence>
<keyword evidence="2" id="KW-0813">Transport</keyword>
<dbReference type="Gene3D" id="1.20.1250.20">
    <property type="entry name" value="MFS general substrate transporter like domains"/>
    <property type="match status" value="2"/>
</dbReference>
<protein>
    <submittedName>
        <fullName evidence="9">MFS transporter</fullName>
    </submittedName>
    <submittedName>
        <fullName evidence="10">MFS-type transporter</fullName>
    </submittedName>
</protein>
<evidence type="ECO:0000256" key="2">
    <source>
        <dbReference type="ARBA" id="ARBA00022448"/>
    </source>
</evidence>
<keyword evidence="4 7" id="KW-0812">Transmembrane</keyword>
<feature type="transmembrane region" description="Helical" evidence="7">
    <location>
        <begin position="161"/>
        <end position="179"/>
    </location>
</feature>
<dbReference type="GO" id="GO:0022857">
    <property type="term" value="F:transmembrane transporter activity"/>
    <property type="evidence" value="ECO:0007669"/>
    <property type="project" value="InterPro"/>
</dbReference>
<feature type="transmembrane region" description="Helical" evidence="7">
    <location>
        <begin position="200"/>
        <end position="219"/>
    </location>
</feature>
<dbReference type="RefSeq" id="WP_103388200.1">
    <property type="nucleotide sequence ID" value="NZ_BKAV01000010.1"/>
</dbReference>
<dbReference type="InterPro" id="IPR020846">
    <property type="entry name" value="MFS_dom"/>
</dbReference>
<evidence type="ECO:0000256" key="7">
    <source>
        <dbReference type="SAM" id="Phobius"/>
    </source>
</evidence>
<keyword evidence="5 7" id="KW-1133">Transmembrane helix</keyword>
<evidence type="ECO:0000259" key="8">
    <source>
        <dbReference type="PROSITE" id="PS50850"/>
    </source>
</evidence>
<dbReference type="SUPFAM" id="SSF103473">
    <property type="entry name" value="MFS general substrate transporter"/>
    <property type="match status" value="1"/>
</dbReference>
<evidence type="ECO:0000313" key="9">
    <source>
        <dbReference type="EMBL" id="GEQ00223.1"/>
    </source>
</evidence>
<feature type="transmembrane region" description="Helical" evidence="7">
    <location>
        <begin position="289"/>
        <end position="311"/>
    </location>
</feature>
<evidence type="ECO:0000313" key="12">
    <source>
        <dbReference type="Proteomes" id="UP000321598"/>
    </source>
</evidence>
<dbReference type="GO" id="GO:0005886">
    <property type="term" value="C:plasma membrane"/>
    <property type="evidence" value="ECO:0007669"/>
    <property type="project" value="UniProtKB-SubCell"/>
</dbReference>
<evidence type="ECO:0000256" key="6">
    <source>
        <dbReference type="ARBA" id="ARBA00023136"/>
    </source>
</evidence>
<sequence>MHFSKLVFPGIAMIATTYGLGRFSFGLFLPSITEDIGMTTSQAGIISSLFYLAYCFTIIYTTFQTATIGPKRMIMLAGLSVIVGLFTIGISPNALILSLGVLFAGASTGLVSPPYGYTISLWIRMTDQGKANTWINSGTSFGLMFTGLTAMVVFLDWRATYFIYGVIAVVVLLWNFKNIPPLQHNLNISTGSFNIRDITYSKRIILASLLLGFATAPFWTFSKSFIEQTGHYTDLELSIFWILIGLFGIIGGVSGAMIDKRGIHFAYNLGVIMLATSSLLLAFTPNIWLLAFISSGLFGFSYIYLTGVLLVWGIKIFAKNASLGIGIPFLLLAVGQVIGSSLAGIVIDTVNFQNTFIIFGITGYLALLLYPQIKVKAKPQPKGKYNKLQQSNKEILDYYEQHN</sequence>
<evidence type="ECO:0000313" key="11">
    <source>
        <dbReference type="Proteomes" id="UP000254956"/>
    </source>
</evidence>
<feature type="transmembrane region" description="Helical" evidence="7">
    <location>
        <begin position="239"/>
        <end position="258"/>
    </location>
</feature>
<reference evidence="10 11" key="1">
    <citation type="submission" date="2018-06" db="EMBL/GenBank/DDBJ databases">
        <authorList>
            <consortium name="Pathogen Informatics"/>
            <person name="Doyle S."/>
        </authorList>
    </citation>
    <scope>NUCLEOTIDE SEQUENCE [LARGE SCALE GENOMIC DNA]</scope>
    <source>
        <strain evidence="10 11">NCTC12413</strain>
    </source>
</reference>
<evidence type="ECO:0000256" key="4">
    <source>
        <dbReference type="ARBA" id="ARBA00022692"/>
    </source>
</evidence>
<feature type="domain" description="Major facilitator superfamily (MFS) profile" evidence="8">
    <location>
        <begin position="5"/>
        <end position="378"/>
    </location>
</feature>
<evidence type="ECO:0000256" key="3">
    <source>
        <dbReference type="ARBA" id="ARBA00022475"/>
    </source>
</evidence>
<reference evidence="9 12" key="2">
    <citation type="submission" date="2019-07" db="EMBL/GenBank/DDBJ databases">
        <title>Whole genome shotgun sequence of Staphylococcus arlettae NBRC 109765.</title>
        <authorList>
            <person name="Hosoyama A."/>
            <person name="Uohara A."/>
            <person name="Ohji S."/>
            <person name="Ichikawa N."/>
        </authorList>
    </citation>
    <scope>NUCLEOTIDE SEQUENCE [LARGE SCALE GENOMIC DNA]</scope>
    <source>
        <strain evidence="9 12">NBRC 109765</strain>
    </source>
</reference>
<keyword evidence="6 7" id="KW-0472">Membrane</keyword>
<dbReference type="Proteomes" id="UP000321598">
    <property type="component" value="Unassembled WGS sequence"/>
</dbReference>
<dbReference type="Proteomes" id="UP000254956">
    <property type="component" value="Unassembled WGS sequence"/>
</dbReference>